<keyword evidence="4" id="KW-0575">Peroxidase</keyword>
<feature type="site" description="Transition state stabilizer" evidence="12">
    <location>
        <position position="68"/>
    </location>
</feature>
<evidence type="ECO:0000256" key="9">
    <source>
        <dbReference type="ARBA" id="ARBA00023004"/>
    </source>
</evidence>
<dbReference type="PROSITE" id="PS00436">
    <property type="entry name" value="PEROXIDASE_2"/>
    <property type="match status" value="1"/>
</dbReference>
<feature type="domain" description="Plant heme peroxidase family profile" evidence="16">
    <location>
        <begin position="31"/>
        <end position="107"/>
    </location>
</feature>
<dbReference type="GO" id="GO:0046872">
    <property type="term" value="F:metal ion binding"/>
    <property type="evidence" value="ECO:0007669"/>
    <property type="project" value="UniProtKB-KW"/>
</dbReference>
<feature type="binding site" evidence="11">
    <location>
        <position position="78"/>
    </location>
    <ligand>
        <name>Ca(2+)</name>
        <dbReference type="ChEBI" id="CHEBI:29108"/>
        <label>1</label>
    </ligand>
</feature>
<evidence type="ECO:0000256" key="7">
    <source>
        <dbReference type="ARBA" id="ARBA00022837"/>
    </source>
</evidence>
<dbReference type="InterPro" id="IPR019794">
    <property type="entry name" value="Peroxidases_AS"/>
</dbReference>
<evidence type="ECO:0000313" key="17">
    <source>
        <dbReference type="EMBL" id="KAF7144164.1"/>
    </source>
</evidence>
<keyword evidence="5" id="KW-0349">Heme</keyword>
<feature type="disulfide bond" evidence="13">
    <location>
        <begin position="74"/>
        <end position="79"/>
    </location>
</feature>
<evidence type="ECO:0000256" key="2">
    <source>
        <dbReference type="ARBA" id="ARBA00001970"/>
    </source>
</evidence>
<evidence type="ECO:0000256" key="3">
    <source>
        <dbReference type="ARBA" id="ARBA00012313"/>
    </source>
</evidence>
<evidence type="ECO:0000256" key="13">
    <source>
        <dbReference type="PIRSR" id="PIRSR600823-5"/>
    </source>
</evidence>
<evidence type="ECO:0000256" key="10">
    <source>
        <dbReference type="PIRSR" id="PIRSR600823-1"/>
    </source>
</evidence>
<evidence type="ECO:0000256" key="8">
    <source>
        <dbReference type="ARBA" id="ARBA00023002"/>
    </source>
</evidence>
<feature type="binding site" evidence="11">
    <location>
        <position position="76"/>
    </location>
    <ligand>
        <name>Ca(2+)</name>
        <dbReference type="ChEBI" id="CHEBI:29108"/>
        <label>1</label>
    </ligand>
</feature>
<dbReference type="EMBL" id="WJXA01000005">
    <property type="protein sequence ID" value="KAF7144164.1"/>
    <property type="molecule type" value="Genomic_DNA"/>
</dbReference>
<dbReference type="GO" id="GO:0020037">
    <property type="term" value="F:heme binding"/>
    <property type="evidence" value="ECO:0007669"/>
    <property type="project" value="InterPro"/>
</dbReference>
<organism evidence="17 18">
    <name type="scientific">Rhododendron simsii</name>
    <name type="common">Sims's rhododendron</name>
    <dbReference type="NCBI Taxonomy" id="118357"/>
    <lineage>
        <taxon>Eukaryota</taxon>
        <taxon>Viridiplantae</taxon>
        <taxon>Streptophyta</taxon>
        <taxon>Embryophyta</taxon>
        <taxon>Tracheophyta</taxon>
        <taxon>Spermatophyta</taxon>
        <taxon>Magnoliopsida</taxon>
        <taxon>eudicotyledons</taxon>
        <taxon>Gunneridae</taxon>
        <taxon>Pentapetalae</taxon>
        <taxon>asterids</taxon>
        <taxon>Ericales</taxon>
        <taxon>Ericaceae</taxon>
        <taxon>Ericoideae</taxon>
        <taxon>Rhodoreae</taxon>
        <taxon>Rhododendron</taxon>
    </lineage>
</organism>
<comment type="cofactor">
    <cofactor evidence="2">
        <name>heme b</name>
        <dbReference type="ChEBI" id="CHEBI:60344"/>
    </cofactor>
</comment>
<evidence type="ECO:0000256" key="6">
    <source>
        <dbReference type="ARBA" id="ARBA00022723"/>
    </source>
</evidence>
<evidence type="ECO:0000256" key="12">
    <source>
        <dbReference type="PIRSR" id="PIRSR600823-4"/>
    </source>
</evidence>
<feature type="signal peptide" evidence="15">
    <location>
        <begin position="1"/>
        <end position="30"/>
    </location>
</feature>
<name>A0A834GZH2_RHOSS</name>
<dbReference type="PANTHER" id="PTHR31388">
    <property type="entry name" value="PEROXIDASE 72-RELATED"/>
    <property type="match status" value="1"/>
</dbReference>
<dbReference type="PRINTS" id="PR00461">
    <property type="entry name" value="PLPEROXIDASE"/>
</dbReference>
<feature type="binding site" evidence="11">
    <location>
        <position position="80"/>
    </location>
    <ligand>
        <name>Ca(2+)</name>
        <dbReference type="ChEBI" id="CHEBI:29108"/>
        <label>1</label>
    </ligand>
</feature>
<dbReference type="OrthoDB" id="2113341at2759"/>
<sequence>MSRPMNYGSFSATIAYALLLFLLSNTPTNAQLTSTFYDNTCPNALTSIRTSIRKAVSSERRMAASLIRLHFHDCFVQGCDASILLDVAATALSERSLMQDLREVSKS</sequence>
<keyword evidence="15" id="KW-0732">Signal</keyword>
<keyword evidence="7 11" id="KW-0106">Calcium</keyword>
<comment type="caution">
    <text evidence="17">The sequence shown here is derived from an EMBL/GenBank/DDBJ whole genome shotgun (WGS) entry which is preliminary data.</text>
</comment>
<dbReference type="InterPro" id="IPR002016">
    <property type="entry name" value="Haem_peroxidase"/>
</dbReference>
<dbReference type="PANTHER" id="PTHR31388:SF115">
    <property type="entry name" value="PEROXIDASE 5"/>
    <property type="match status" value="1"/>
</dbReference>
<keyword evidence="13" id="KW-1015">Disulfide bond</keyword>
<keyword evidence="18" id="KW-1185">Reference proteome</keyword>
<dbReference type="AlphaFoldDB" id="A0A834GZH2"/>
<accession>A0A834GZH2</accession>
<comment type="cofactor">
    <cofactor evidence="11">
        <name>Ca(2+)</name>
        <dbReference type="ChEBI" id="CHEBI:29108"/>
    </cofactor>
    <text evidence="11">Binds 2 calcium ions per subunit.</text>
</comment>
<dbReference type="InterPro" id="IPR000823">
    <property type="entry name" value="Peroxidase_pln"/>
</dbReference>
<evidence type="ECO:0000256" key="1">
    <source>
        <dbReference type="ARBA" id="ARBA00000189"/>
    </source>
</evidence>
<dbReference type="EC" id="1.11.1.7" evidence="3"/>
<evidence type="ECO:0000259" key="16">
    <source>
        <dbReference type="PROSITE" id="PS50873"/>
    </source>
</evidence>
<feature type="chain" id="PRO_5033009835" description="peroxidase" evidence="15">
    <location>
        <begin position="31"/>
        <end position="107"/>
    </location>
</feature>
<dbReference type="Pfam" id="PF00141">
    <property type="entry name" value="peroxidase"/>
    <property type="match status" value="1"/>
</dbReference>
<dbReference type="Proteomes" id="UP000626092">
    <property type="component" value="Unassembled WGS sequence"/>
</dbReference>
<evidence type="ECO:0000256" key="14">
    <source>
        <dbReference type="RuleBase" id="RU004241"/>
    </source>
</evidence>
<evidence type="ECO:0000256" key="15">
    <source>
        <dbReference type="SAM" id="SignalP"/>
    </source>
</evidence>
<reference evidence="17" key="1">
    <citation type="submission" date="2019-11" db="EMBL/GenBank/DDBJ databases">
        <authorList>
            <person name="Liu Y."/>
            <person name="Hou J."/>
            <person name="Li T.-Q."/>
            <person name="Guan C.-H."/>
            <person name="Wu X."/>
            <person name="Wu H.-Z."/>
            <person name="Ling F."/>
            <person name="Zhang R."/>
            <person name="Shi X.-G."/>
            <person name="Ren J.-P."/>
            <person name="Chen E.-F."/>
            <person name="Sun J.-M."/>
        </authorList>
    </citation>
    <scope>NUCLEOTIDE SEQUENCE</scope>
    <source>
        <strain evidence="17">Adult_tree_wgs_1</strain>
        <tissue evidence="17">Leaves</tissue>
    </source>
</reference>
<protein>
    <recommendedName>
        <fullName evidence="3">peroxidase</fullName>
        <ecNumber evidence="3">1.11.1.7</ecNumber>
    </recommendedName>
</protein>
<dbReference type="GO" id="GO:0006979">
    <property type="term" value="P:response to oxidative stress"/>
    <property type="evidence" value="ECO:0007669"/>
    <property type="project" value="InterPro"/>
</dbReference>
<dbReference type="InterPro" id="IPR010255">
    <property type="entry name" value="Haem_peroxidase_sf"/>
</dbReference>
<dbReference type="SUPFAM" id="SSF48113">
    <property type="entry name" value="Heme-dependent peroxidases"/>
    <property type="match status" value="1"/>
</dbReference>
<feature type="binding site" evidence="11">
    <location>
        <position position="73"/>
    </location>
    <ligand>
        <name>Ca(2+)</name>
        <dbReference type="ChEBI" id="CHEBI:29108"/>
        <label>1</label>
    </ligand>
</feature>
<feature type="binding site" evidence="11">
    <location>
        <position position="94"/>
    </location>
    <ligand>
        <name>Ca(2+)</name>
        <dbReference type="ChEBI" id="CHEBI:29108"/>
        <label>1</label>
    </ligand>
</feature>
<evidence type="ECO:0000256" key="5">
    <source>
        <dbReference type="ARBA" id="ARBA00022617"/>
    </source>
</evidence>
<keyword evidence="9" id="KW-0408">Iron</keyword>
<dbReference type="GO" id="GO:0140825">
    <property type="term" value="F:lactoperoxidase activity"/>
    <property type="evidence" value="ECO:0007669"/>
    <property type="project" value="UniProtKB-EC"/>
</dbReference>
<feature type="binding site" evidence="11">
    <location>
        <position position="82"/>
    </location>
    <ligand>
        <name>Ca(2+)</name>
        <dbReference type="ChEBI" id="CHEBI:29108"/>
        <label>1</label>
    </ligand>
</feature>
<feature type="active site" description="Proton acceptor" evidence="10">
    <location>
        <position position="72"/>
    </location>
</feature>
<comment type="catalytic activity">
    <reaction evidence="1">
        <text>2 a phenolic donor + H2O2 = 2 a phenolic radical donor + 2 H2O</text>
        <dbReference type="Rhea" id="RHEA:56136"/>
        <dbReference type="ChEBI" id="CHEBI:15377"/>
        <dbReference type="ChEBI" id="CHEBI:16240"/>
        <dbReference type="ChEBI" id="CHEBI:139520"/>
        <dbReference type="ChEBI" id="CHEBI:139521"/>
        <dbReference type="EC" id="1.11.1.7"/>
    </reaction>
</comment>
<comment type="similarity">
    <text evidence="14">Belongs to the peroxidase family.</text>
</comment>
<evidence type="ECO:0000256" key="11">
    <source>
        <dbReference type="PIRSR" id="PIRSR600823-3"/>
    </source>
</evidence>
<dbReference type="PROSITE" id="PS50873">
    <property type="entry name" value="PEROXIDASE_4"/>
    <property type="match status" value="1"/>
</dbReference>
<evidence type="ECO:0000256" key="4">
    <source>
        <dbReference type="ARBA" id="ARBA00022559"/>
    </source>
</evidence>
<proteinExistence type="inferred from homology"/>
<gene>
    <name evidence="17" type="ORF">RHSIM_Rhsim05G0140500</name>
</gene>
<keyword evidence="6 11" id="KW-0479">Metal-binding</keyword>
<keyword evidence="8" id="KW-0560">Oxidoreductase</keyword>
<dbReference type="Gene3D" id="1.10.520.10">
    <property type="match status" value="1"/>
</dbReference>
<evidence type="ECO:0000313" key="18">
    <source>
        <dbReference type="Proteomes" id="UP000626092"/>
    </source>
</evidence>